<feature type="domain" description="Bacterial transcriptional activator" evidence="1">
    <location>
        <begin position="926"/>
        <end position="1068"/>
    </location>
</feature>
<evidence type="ECO:0000259" key="1">
    <source>
        <dbReference type="SMART" id="SM01043"/>
    </source>
</evidence>
<dbReference type="Gene3D" id="3.40.50.300">
    <property type="entry name" value="P-loop containing nucleotide triphosphate hydrolases"/>
    <property type="match status" value="1"/>
</dbReference>
<dbReference type="Pfam" id="PF03704">
    <property type="entry name" value="BTAD"/>
    <property type="match status" value="1"/>
</dbReference>
<organism evidence="2 3">
    <name type="scientific">Anaerobacillus alkaliphilus</name>
    <dbReference type="NCBI Taxonomy" id="1548597"/>
    <lineage>
        <taxon>Bacteria</taxon>
        <taxon>Bacillati</taxon>
        <taxon>Bacillota</taxon>
        <taxon>Bacilli</taxon>
        <taxon>Bacillales</taxon>
        <taxon>Bacillaceae</taxon>
        <taxon>Anaerobacillus</taxon>
    </lineage>
</organism>
<protein>
    <submittedName>
        <fullName evidence="2">Transcriptional regulator</fullName>
    </submittedName>
</protein>
<proteinExistence type="predicted"/>
<dbReference type="SUPFAM" id="SSF52540">
    <property type="entry name" value="P-loop containing nucleoside triphosphate hydrolases"/>
    <property type="match status" value="1"/>
</dbReference>
<dbReference type="PANTHER" id="PTHR35807:SF2">
    <property type="entry name" value="TRANSCRIPTIONAL ACTIVATOR DOMAIN"/>
    <property type="match status" value="1"/>
</dbReference>
<evidence type="ECO:0000313" key="2">
    <source>
        <dbReference type="EMBL" id="RXJ00293.1"/>
    </source>
</evidence>
<dbReference type="InterPro" id="IPR019734">
    <property type="entry name" value="TPR_rpt"/>
</dbReference>
<dbReference type="InterPro" id="IPR059106">
    <property type="entry name" value="WHD_MalT"/>
</dbReference>
<dbReference type="InterPro" id="IPR005158">
    <property type="entry name" value="BTAD"/>
</dbReference>
<evidence type="ECO:0000313" key="3">
    <source>
        <dbReference type="Proteomes" id="UP000290649"/>
    </source>
</evidence>
<dbReference type="Gene3D" id="1.25.40.10">
    <property type="entry name" value="Tetratricopeptide repeat domain"/>
    <property type="match status" value="3"/>
</dbReference>
<dbReference type="SMART" id="SM00028">
    <property type="entry name" value="TPR"/>
    <property type="match status" value="5"/>
</dbReference>
<keyword evidence="3" id="KW-1185">Reference proteome</keyword>
<dbReference type="SUPFAM" id="SSF48452">
    <property type="entry name" value="TPR-like"/>
    <property type="match status" value="3"/>
</dbReference>
<dbReference type="InterPro" id="IPR051677">
    <property type="entry name" value="AfsR-DnrI-RedD_regulator"/>
</dbReference>
<comment type="caution">
    <text evidence="2">The sequence shown here is derived from an EMBL/GenBank/DDBJ whole genome shotgun (WGS) entry which is preliminary data.</text>
</comment>
<dbReference type="Pfam" id="PF25873">
    <property type="entry name" value="WHD_MalT"/>
    <property type="match status" value="1"/>
</dbReference>
<name>A0A4Q0VTD8_9BACI</name>
<reference evidence="2 3" key="1">
    <citation type="journal article" date="2019" name="Int. J. Syst. Evol. Microbiol.">
        <title>Anaerobacillus alkaliphilus sp. nov., a novel alkaliphilic and moderately halophilic bacterium.</title>
        <authorList>
            <person name="Borsodi A.K."/>
            <person name="Aszalos J.M."/>
            <person name="Bihari P."/>
            <person name="Nagy I."/>
            <person name="Schumann P."/>
            <person name="Sproer C."/>
            <person name="Kovacs A.L."/>
            <person name="Boka K."/>
            <person name="Dobosy P."/>
            <person name="Ovari M."/>
            <person name="Szili-Kovacs T."/>
            <person name="Toth E."/>
        </authorList>
    </citation>
    <scope>NUCLEOTIDE SEQUENCE [LARGE SCALE GENOMIC DNA]</scope>
    <source>
        <strain evidence="2 3">B16-10</strain>
    </source>
</reference>
<dbReference type="Gene3D" id="1.10.10.10">
    <property type="entry name" value="Winged helix-like DNA-binding domain superfamily/Winged helix DNA-binding domain"/>
    <property type="match status" value="1"/>
</dbReference>
<sequence>MLKRYPLIKTKFIPPLIKDTNVYRPELIKKMRRILEVPITLIHSGPGYGKSSSIASFLENQKGPYCWYALSKQEDNFIPFLVHMIYAVQVRYPNFCKGLLEYILKEEIDKVEEEIEFLCSEFINELVTMEEEVIIVLDDIHYLEASVTSIQWLSVLIQYLPKNIHLVLCGRIRPTWDILTRLLVHGELIEITETDLAFTKEEIDVLFVDFYQVELDESQIHYVYELTEGWIIAIQMIWQQFKITGDLEVKHHLNIRSLEELFRYLALEVFSKQKEEIRQFLLATCIFEDFNSPFCNAVLKRSNSQSVIDDLLSQNLFIIPIGTKQYRYHPLFKDFLMKQLRLDKELFYEYQDGAATYFLEQENYERAIYHYQEIDENNKIGRILEETGQMLLHQGKIEAVSKMLDRLSVNVKMEFIRLWFIEGEINRYFCHYEKALTCYRQLEELAELKEDYLAGSLAHEGKAKIYLDTIQPAKADNHLSQAIALIEQEHENEERQIQLYSLMAENLVNLGKMTEAIQWLNKCKSVKEDFIKVELESRYFLRIGKLQEAKLLLENVTAQSTSENHLSQSHRETDLILSIICSFMGELDKGKRLAERAILRGTLRKSPFVEACGWIRMGHVVQLNEKYNHELAIQCYETALGLMEKIKMSRGKSEAYMGLTVLYGRAGNYEMSQKMSLMALEEPNRVKDQWLASFVYLSQSIAAIYCNELIHAKNYLHEAYKGFELCDGQYGRTVTFFWQGKVAFEEQDWVEFQLCMEKFIQFAQEYNYEFFITRKTLFGPKDLQMIIPMLIKAKELGIKAANRYLTTLGLDGLTFHPGYSIKVKTLGDFQVWLGNEKIHDRSWKREKAKELFQLLVTYKSKMLPKEEILSLLWGDLDQEAAQRDFKVALNALNKAIEPERQVRSNPFFIQREDSLYGLNREAVLEVDAEVFEATIERGLKEPGKKEAIELLTQGLTLYEGDYLPSRRYDDWCVEERERLLVLYLRGAELLAQLYIETKSYDEVIYWCESILNKDACWEEAYRLLMYAYYQKKNRAYALRIYDRCVKQLQEELGVEPIQATKQFYRKIKENLPVELGTS</sequence>
<dbReference type="SMART" id="SM01043">
    <property type="entry name" value="BTAD"/>
    <property type="match status" value="1"/>
</dbReference>
<dbReference type="Proteomes" id="UP000290649">
    <property type="component" value="Unassembled WGS sequence"/>
</dbReference>
<dbReference type="PANTHER" id="PTHR35807">
    <property type="entry name" value="TRANSCRIPTIONAL REGULATOR REDD-RELATED"/>
    <property type="match status" value="1"/>
</dbReference>
<dbReference type="InterPro" id="IPR036388">
    <property type="entry name" value="WH-like_DNA-bd_sf"/>
</dbReference>
<dbReference type="OrthoDB" id="1137593at2"/>
<accession>A0A4Q0VTD8</accession>
<dbReference type="AlphaFoldDB" id="A0A4Q0VTD8"/>
<dbReference type="EMBL" id="QOUX01000039">
    <property type="protein sequence ID" value="RXJ00293.1"/>
    <property type="molecule type" value="Genomic_DNA"/>
</dbReference>
<gene>
    <name evidence="2" type="ORF">DS745_12220</name>
</gene>
<dbReference type="RefSeq" id="WP_129078511.1">
    <property type="nucleotide sequence ID" value="NZ_QOUX01000039.1"/>
</dbReference>
<dbReference type="InterPro" id="IPR011990">
    <property type="entry name" value="TPR-like_helical_dom_sf"/>
</dbReference>
<dbReference type="InterPro" id="IPR027417">
    <property type="entry name" value="P-loop_NTPase"/>
</dbReference>